<evidence type="ECO:0000256" key="1">
    <source>
        <dbReference type="ARBA" id="ARBA00004496"/>
    </source>
</evidence>
<dbReference type="EMBL" id="MWBQ01000085">
    <property type="protein sequence ID" value="OQA57885.1"/>
    <property type="molecule type" value="Genomic_DNA"/>
</dbReference>
<sequence length="459" mass="53345">MKKYPYLLKTVSRLIQEQELIVTGDRVLIAFSGGPDSTALSDILGKLCEEFKFQLAFFHLNHGLRGQEALRDQNFCVEWAKKRNFEIFIEQYDVKAYKKELSISLEEAARKVRYQKLKEVAELWKADKIALGHHRNDQVETILMNIIRGTGINGLRGMPIRNGKFIRPLLRTSLDEIHRYLEEQHLAFVIDSTNLDQSFLRNRIRNGLIPLLKQDYNAKIEEIIFRMGLNIQESLSIIPEEKWSIEKKGRLFRLPVSSLVKTSDFKRRQGLIELINQVKGDTYHITRAHFKALEYIIKKGKGQTMLPEKISFWVDNGYIYGRRGELLLGDIPNWSYILKIPGINKFEDIGLIIESFQKNIPGQFDLKALWCEIDLDKCDLPLLVRNFLNGDRVVVNGKEKKLKTIFHGQGIPENWRKKVPILCDQKKILWIPGILLDERAQVQENSKSIFIVSMRTGKR</sequence>
<dbReference type="InterPro" id="IPR012795">
    <property type="entry name" value="tRNA_Ile_lys_synt_N"/>
</dbReference>
<dbReference type="SUPFAM" id="SSF52402">
    <property type="entry name" value="Adenine nucleotide alpha hydrolases-like"/>
    <property type="match status" value="1"/>
</dbReference>
<proteinExistence type="inferred from homology"/>
<dbReference type="Pfam" id="PF11734">
    <property type="entry name" value="TilS_C"/>
    <property type="match status" value="1"/>
</dbReference>
<name>A0A1V5STP4_9BACT</name>
<keyword evidence="2 8" id="KW-0963">Cytoplasm</keyword>
<dbReference type="PANTHER" id="PTHR43033:SF1">
    <property type="entry name" value="TRNA(ILE)-LYSIDINE SYNTHASE-RELATED"/>
    <property type="match status" value="1"/>
</dbReference>
<dbReference type="HAMAP" id="MF_01161">
    <property type="entry name" value="tRNA_Ile_lys_synt"/>
    <property type="match status" value="1"/>
</dbReference>
<dbReference type="Proteomes" id="UP000485569">
    <property type="component" value="Unassembled WGS sequence"/>
</dbReference>
<evidence type="ECO:0000256" key="2">
    <source>
        <dbReference type="ARBA" id="ARBA00022490"/>
    </source>
</evidence>
<comment type="catalytic activity">
    <reaction evidence="7 8">
        <text>cytidine(34) in tRNA(Ile2) + L-lysine + ATP = lysidine(34) in tRNA(Ile2) + AMP + diphosphate + H(+)</text>
        <dbReference type="Rhea" id="RHEA:43744"/>
        <dbReference type="Rhea" id="RHEA-COMP:10625"/>
        <dbReference type="Rhea" id="RHEA-COMP:10670"/>
        <dbReference type="ChEBI" id="CHEBI:15378"/>
        <dbReference type="ChEBI" id="CHEBI:30616"/>
        <dbReference type="ChEBI" id="CHEBI:32551"/>
        <dbReference type="ChEBI" id="CHEBI:33019"/>
        <dbReference type="ChEBI" id="CHEBI:82748"/>
        <dbReference type="ChEBI" id="CHEBI:83665"/>
        <dbReference type="ChEBI" id="CHEBI:456215"/>
        <dbReference type="EC" id="6.3.4.19"/>
    </reaction>
</comment>
<evidence type="ECO:0000313" key="10">
    <source>
        <dbReference type="EMBL" id="OQA57885.1"/>
    </source>
</evidence>
<feature type="binding site" evidence="8">
    <location>
        <begin position="32"/>
        <end position="37"/>
    </location>
    <ligand>
        <name>ATP</name>
        <dbReference type="ChEBI" id="CHEBI:30616"/>
    </ligand>
</feature>
<dbReference type="InterPro" id="IPR014729">
    <property type="entry name" value="Rossmann-like_a/b/a_fold"/>
</dbReference>
<evidence type="ECO:0000256" key="5">
    <source>
        <dbReference type="ARBA" id="ARBA00022741"/>
    </source>
</evidence>
<dbReference type="GO" id="GO:0006400">
    <property type="term" value="P:tRNA modification"/>
    <property type="evidence" value="ECO:0007669"/>
    <property type="project" value="UniProtKB-UniRule"/>
</dbReference>
<keyword evidence="3 8" id="KW-0436">Ligase</keyword>
<evidence type="ECO:0000256" key="3">
    <source>
        <dbReference type="ARBA" id="ARBA00022598"/>
    </source>
</evidence>
<dbReference type="GO" id="GO:0005524">
    <property type="term" value="F:ATP binding"/>
    <property type="evidence" value="ECO:0007669"/>
    <property type="project" value="UniProtKB-UniRule"/>
</dbReference>
<comment type="domain">
    <text evidence="8">The N-terminal region contains the highly conserved SGGXDS motif, predicted to be a P-loop motif involved in ATP binding.</text>
</comment>
<dbReference type="InterPro" id="IPR011063">
    <property type="entry name" value="TilS/TtcA_N"/>
</dbReference>
<comment type="caution">
    <text evidence="10">The sequence shown here is derived from an EMBL/GenBank/DDBJ whole genome shotgun (WGS) entry which is preliminary data.</text>
</comment>
<dbReference type="CDD" id="cd01992">
    <property type="entry name" value="TilS_N"/>
    <property type="match status" value="1"/>
</dbReference>
<comment type="similarity">
    <text evidence="8">Belongs to the tRNA(Ile)-lysidine synthase family.</text>
</comment>
<dbReference type="Pfam" id="PF01171">
    <property type="entry name" value="ATP_bind_3"/>
    <property type="match status" value="1"/>
</dbReference>
<keyword evidence="4 8" id="KW-0819">tRNA processing</keyword>
<evidence type="ECO:0000256" key="8">
    <source>
        <dbReference type="HAMAP-Rule" id="MF_01161"/>
    </source>
</evidence>
<dbReference type="Gene3D" id="3.40.50.620">
    <property type="entry name" value="HUPs"/>
    <property type="match status" value="1"/>
</dbReference>
<dbReference type="SMART" id="SM00977">
    <property type="entry name" value="TilS_C"/>
    <property type="match status" value="1"/>
</dbReference>
<organism evidence="10">
    <name type="scientific">Candidatus Atribacter allofermentans</name>
    <dbReference type="NCBI Taxonomy" id="1852833"/>
    <lineage>
        <taxon>Bacteria</taxon>
        <taxon>Pseudomonadati</taxon>
        <taxon>Atribacterota</taxon>
        <taxon>Atribacteria</taxon>
        <taxon>Atribacterales</taxon>
        <taxon>Atribacteraceae</taxon>
        <taxon>Atribacter</taxon>
    </lineage>
</organism>
<evidence type="ECO:0000256" key="7">
    <source>
        <dbReference type="ARBA" id="ARBA00048539"/>
    </source>
</evidence>
<dbReference type="EC" id="6.3.4.19" evidence="8"/>
<dbReference type="AlphaFoldDB" id="A0A1V5STP4"/>
<protein>
    <recommendedName>
        <fullName evidence="8">tRNA(Ile)-lysidine synthase</fullName>
        <ecNumber evidence="8">6.3.4.19</ecNumber>
    </recommendedName>
    <alternativeName>
        <fullName evidence="8">tRNA(Ile)-2-lysyl-cytidine synthase</fullName>
    </alternativeName>
    <alternativeName>
        <fullName evidence="8">tRNA(Ile)-lysidine synthetase</fullName>
    </alternativeName>
</protein>
<dbReference type="NCBIfam" id="TIGR02433">
    <property type="entry name" value="lysidine_TilS_C"/>
    <property type="match status" value="1"/>
</dbReference>
<dbReference type="PANTHER" id="PTHR43033">
    <property type="entry name" value="TRNA(ILE)-LYSIDINE SYNTHASE-RELATED"/>
    <property type="match status" value="1"/>
</dbReference>
<dbReference type="InterPro" id="IPR012796">
    <property type="entry name" value="Lysidine-tRNA-synth_C"/>
</dbReference>
<reference evidence="10" key="1">
    <citation type="submission" date="2017-02" db="EMBL/GenBank/DDBJ databases">
        <title>Delving into the versatile metabolic prowess of the omnipresent phylum Bacteroidetes.</title>
        <authorList>
            <person name="Nobu M.K."/>
            <person name="Mei R."/>
            <person name="Narihiro T."/>
            <person name="Kuroda K."/>
            <person name="Liu W.-T."/>
        </authorList>
    </citation>
    <scope>NUCLEOTIDE SEQUENCE</scope>
    <source>
        <strain evidence="10">ADurb.Bin276</strain>
    </source>
</reference>
<evidence type="ECO:0000259" key="9">
    <source>
        <dbReference type="SMART" id="SM00977"/>
    </source>
</evidence>
<keyword evidence="5 8" id="KW-0547">Nucleotide-binding</keyword>
<evidence type="ECO:0000256" key="6">
    <source>
        <dbReference type="ARBA" id="ARBA00022840"/>
    </source>
</evidence>
<dbReference type="GO" id="GO:0032267">
    <property type="term" value="F:tRNA(Ile)-lysidine synthase activity"/>
    <property type="evidence" value="ECO:0007669"/>
    <property type="project" value="UniProtKB-EC"/>
</dbReference>
<gene>
    <name evidence="8 10" type="primary">tilS</name>
    <name evidence="10" type="ORF">BWY41_01209</name>
</gene>
<feature type="domain" description="Lysidine-tRNA(Ile) synthetase C-terminal" evidence="9">
    <location>
        <begin position="382"/>
        <end position="452"/>
    </location>
</feature>
<comment type="function">
    <text evidence="8">Ligates lysine onto the cytidine present at position 34 of the AUA codon-specific tRNA(Ile) that contains the anticodon CAU, in an ATP-dependent manner. Cytidine is converted to lysidine, thus changing the amino acid specificity of the tRNA from methionine to isoleucine.</text>
</comment>
<evidence type="ECO:0000256" key="4">
    <source>
        <dbReference type="ARBA" id="ARBA00022694"/>
    </source>
</evidence>
<comment type="subcellular location">
    <subcellularLocation>
        <location evidence="1 8">Cytoplasm</location>
    </subcellularLocation>
</comment>
<dbReference type="GO" id="GO:0005737">
    <property type="term" value="C:cytoplasm"/>
    <property type="evidence" value="ECO:0007669"/>
    <property type="project" value="UniProtKB-SubCell"/>
</dbReference>
<dbReference type="InterPro" id="IPR012094">
    <property type="entry name" value="tRNA_Ile_lys_synt"/>
</dbReference>
<dbReference type="NCBIfam" id="TIGR02432">
    <property type="entry name" value="lysidine_TilS_N"/>
    <property type="match status" value="1"/>
</dbReference>
<keyword evidence="6 8" id="KW-0067">ATP-binding</keyword>
<dbReference type="SUPFAM" id="SSF56037">
    <property type="entry name" value="PheT/TilS domain"/>
    <property type="match status" value="1"/>
</dbReference>
<accession>A0A1V5STP4</accession>